<feature type="region of interest" description="Disordered" evidence="1">
    <location>
        <begin position="365"/>
        <end position="392"/>
    </location>
</feature>
<keyword evidence="2" id="KW-0732">Signal</keyword>
<feature type="compositionally biased region" description="Pro residues" evidence="1">
    <location>
        <begin position="991"/>
        <end position="1059"/>
    </location>
</feature>
<feature type="compositionally biased region" description="Low complexity" evidence="1">
    <location>
        <begin position="1226"/>
        <end position="1260"/>
    </location>
</feature>
<feature type="compositionally biased region" description="Pro residues" evidence="1">
    <location>
        <begin position="1075"/>
        <end position="1111"/>
    </location>
</feature>
<comment type="caution">
    <text evidence="3">The sequence shown here is derived from an EMBL/GenBank/DDBJ whole genome shotgun (WGS) entry which is preliminary data.</text>
</comment>
<feature type="compositionally biased region" description="Low complexity" evidence="1">
    <location>
        <begin position="895"/>
        <end position="907"/>
    </location>
</feature>
<feature type="compositionally biased region" description="Pro residues" evidence="1">
    <location>
        <begin position="846"/>
        <end position="856"/>
    </location>
</feature>
<feature type="compositionally biased region" description="Polar residues" evidence="1">
    <location>
        <begin position="1261"/>
        <end position="1270"/>
    </location>
</feature>
<evidence type="ECO:0000256" key="1">
    <source>
        <dbReference type="SAM" id="MobiDB-lite"/>
    </source>
</evidence>
<feature type="compositionally biased region" description="Polar residues" evidence="1">
    <location>
        <begin position="1366"/>
        <end position="1375"/>
    </location>
</feature>
<feature type="region of interest" description="Disordered" evidence="1">
    <location>
        <begin position="1354"/>
        <end position="1404"/>
    </location>
</feature>
<evidence type="ECO:0000313" key="3">
    <source>
        <dbReference type="EMBL" id="OQR78707.1"/>
    </source>
</evidence>
<reference evidence="3 4" key="1">
    <citation type="journal article" date="2017" name="Gigascience">
        <title>Draft genome of the honey bee ectoparasitic mite, Tropilaelaps mercedesae, is shaped by the parasitic life history.</title>
        <authorList>
            <person name="Dong X."/>
            <person name="Armstrong S.D."/>
            <person name="Xia D."/>
            <person name="Makepeace B.L."/>
            <person name="Darby A.C."/>
            <person name="Kadowaki T."/>
        </authorList>
    </citation>
    <scope>NUCLEOTIDE SEQUENCE [LARGE SCALE GENOMIC DNA]</scope>
    <source>
        <strain evidence="3">Wuxi-XJTLU</strain>
    </source>
</reference>
<dbReference type="STRING" id="418985.A0A1V9XYX8"/>
<feature type="compositionally biased region" description="Pro residues" evidence="1">
    <location>
        <begin position="1152"/>
        <end position="1167"/>
    </location>
</feature>
<dbReference type="InParanoid" id="A0A1V9XYX8"/>
<feature type="compositionally biased region" description="Pro residues" evidence="1">
    <location>
        <begin position="869"/>
        <end position="894"/>
    </location>
</feature>
<feature type="compositionally biased region" description="Polar residues" evidence="1">
    <location>
        <begin position="753"/>
        <end position="766"/>
    </location>
</feature>
<dbReference type="PRINTS" id="PR01217">
    <property type="entry name" value="PRICHEXTENSN"/>
</dbReference>
<feature type="region of interest" description="Disordered" evidence="1">
    <location>
        <begin position="580"/>
        <end position="647"/>
    </location>
</feature>
<feature type="region of interest" description="Disordered" evidence="1">
    <location>
        <begin position="685"/>
        <end position="1303"/>
    </location>
</feature>
<feature type="compositionally biased region" description="Polar residues" evidence="1">
    <location>
        <begin position="706"/>
        <end position="721"/>
    </location>
</feature>
<feature type="compositionally biased region" description="Low complexity" evidence="1">
    <location>
        <begin position="1060"/>
        <end position="1074"/>
    </location>
</feature>
<feature type="region of interest" description="Disordered" evidence="1">
    <location>
        <begin position="533"/>
        <end position="560"/>
    </location>
</feature>
<accession>A0A1V9XYX8</accession>
<protein>
    <submittedName>
        <fullName evidence="3">Uncharacterized protein</fullName>
    </submittedName>
</protein>
<feature type="compositionally biased region" description="Low complexity" evidence="1">
    <location>
        <begin position="778"/>
        <end position="804"/>
    </location>
</feature>
<dbReference type="Proteomes" id="UP000192247">
    <property type="component" value="Unassembled WGS sequence"/>
</dbReference>
<evidence type="ECO:0000256" key="2">
    <source>
        <dbReference type="SAM" id="SignalP"/>
    </source>
</evidence>
<sequence>MYSDRWSAIVSIIVICDCFSVCPAYGDCPKCGLRPEDLQQLVCSAKSAFVVATGIEKDGKSWMSPRRWKDILGAEGHRYAVHTYPIDERQWELKDGRCRNYFVKPVYEITHGQTPRQISAPSVAGLYINEECRCPDLIRGAGYAVIAFKDKKVRHLDELSQTGIDENVIVAPLPNGDWTIPSCGQDFDTSGFKETKLPAAFPINDDVKDKCPDIRTCPKCEVVHSTEQLEGICTSQQALLIKRIMDNRTPSDQAAPWNIPKISVYVTSDDETKGYHQLRFEILPREENSCVRGKLRILDVFTNDFSDKRNQNFQLGEGCECDYLRNHTGYAILQSEREISEEGVLSEKEKILMIPEGQYIIPQCQEQQAEERSGGNEEDEEEAKCDEPEQTCPVCNEPTREAQEAAETEGSFILKMQTSRHLKQSEENEDADCGSAHLISVLKGDKQQVEPELRFTLPERCSCNALSVYGRQFYAVIRKDAFDGNRLENLPLNEKVYILGYNYRSYGLLHSWMRPKDKSQEDEAEKRADYDGYNSIAPQNHAASPPSYGPALSSPSASQTYAASQQGGYSQFMSQKGGYGVPRHTAYGGPQQSGYRQLIPQQSGDGGSQQNGYDQSMSQGRSEGSQQGGYRSSQQGGYGGSQQNGSQQGYALVSYKPLYARKDSHIQSPLQYSNYGMYVPIVYEPTYAPPTSSRSQDYFAPAPPKNQDSYTAAPQQANYGGSQQGGYDTPIPQQSGYGGPQESGYGGGSGQSMPQKSGYGSPQENGYGQPMPQGYGESESYSASTPDASSSYAPSLSPSLQQPPSYLPPPHQHMSLYSPTPPQQIPSYGSLPPPSPPPSLQQSSSYPPPPLLPPPQQTSLYSSFQQAPSYPPSPLQQPSLPPQQPISYSPPPQQPSSYSSRPQQSPSYPLPPSPSPQTSPPFSLSPSPPLMEHSPSYPPSTQEPLSYPLPLLPLQQPSSYTLPPPPPPSQQPLPYSPSPPLAYTFSSAPLQQPPSYAPSPPQQPPSYSPSPPQQPPSYSPSPPQQPPSYSPRPPPQQPPSYSSPPPQQFPSYSPPPPQQPSSYSIPLPQHSSSYLPPPPQQPSSFSPPPPQQTSSYIPPPQQPPSHSPPPSQQISSYSSPPPQQLPSYSTPPPQQLPSYSSPPPQQSSSYSSPPPQQSPSYPPPPPQQSTSYSSPPPQQSPSYAPPPPQQSPSYSSPPPPPPASPPSYSTPQQQEFYEPPAEDQRSYSASPQQPSSSFSASYSPPVTSSPTYSVPPQQSQFYTHSAAEQNSYPSPQQPSSSSYASPAAQLYGQSADDPGTSIAVSYSMPITIPIVSAKASSNSGYGKDQFGKTSGTHVVETKVEATYTTVVGLQASEQAPNDMPPYQTSSQNKYGQGQGGYDQFKQGQAYGQSQQSQNYGQSQG</sequence>
<feature type="compositionally biased region" description="Pro residues" evidence="1">
    <location>
        <begin position="1174"/>
        <end position="1205"/>
    </location>
</feature>
<evidence type="ECO:0000313" key="4">
    <source>
        <dbReference type="Proteomes" id="UP000192247"/>
    </source>
</evidence>
<gene>
    <name evidence="3" type="ORF">BIW11_06231</name>
</gene>
<feature type="compositionally biased region" description="Pro residues" evidence="1">
    <location>
        <begin position="1119"/>
        <end position="1145"/>
    </location>
</feature>
<name>A0A1V9XYX8_9ACAR</name>
<feature type="signal peptide" evidence="2">
    <location>
        <begin position="1"/>
        <end position="24"/>
    </location>
</feature>
<organism evidence="3 4">
    <name type="scientific">Tropilaelaps mercedesae</name>
    <dbReference type="NCBI Taxonomy" id="418985"/>
    <lineage>
        <taxon>Eukaryota</taxon>
        <taxon>Metazoa</taxon>
        <taxon>Ecdysozoa</taxon>
        <taxon>Arthropoda</taxon>
        <taxon>Chelicerata</taxon>
        <taxon>Arachnida</taxon>
        <taxon>Acari</taxon>
        <taxon>Parasitiformes</taxon>
        <taxon>Mesostigmata</taxon>
        <taxon>Gamasina</taxon>
        <taxon>Dermanyssoidea</taxon>
        <taxon>Laelapidae</taxon>
        <taxon>Tropilaelaps</taxon>
    </lineage>
</organism>
<feature type="compositionally biased region" description="Pro residues" evidence="1">
    <location>
        <begin position="962"/>
        <end position="980"/>
    </location>
</feature>
<feature type="compositionally biased region" description="Low complexity" evidence="1">
    <location>
        <begin position="1386"/>
        <end position="1404"/>
    </location>
</feature>
<keyword evidence="4" id="KW-1185">Reference proteome</keyword>
<proteinExistence type="predicted"/>
<feature type="compositionally biased region" description="Low complexity" evidence="1">
    <location>
        <begin position="610"/>
        <end position="635"/>
    </location>
</feature>
<feature type="compositionally biased region" description="Gly residues" evidence="1">
    <location>
        <begin position="736"/>
        <end position="750"/>
    </location>
</feature>
<feature type="compositionally biased region" description="Low complexity" evidence="1">
    <location>
        <begin position="857"/>
        <end position="868"/>
    </location>
</feature>
<dbReference type="OrthoDB" id="6515649at2759"/>
<feature type="chain" id="PRO_5013206966" evidence="2">
    <location>
        <begin position="25"/>
        <end position="1404"/>
    </location>
</feature>
<feature type="compositionally biased region" description="Low complexity" evidence="1">
    <location>
        <begin position="944"/>
        <end position="961"/>
    </location>
</feature>
<dbReference type="EMBL" id="MNPL01001908">
    <property type="protein sequence ID" value="OQR78707.1"/>
    <property type="molecule type" value="Genomic_DNA"/>
</dbReference>
<feature type="compositionally biased region" description="Pro residues" evidence="1">
    <location>
        <begin position="908"/>
        <end position="919"/>
    </location>
</feature>
<feature type="compositionally biased region" description="Low complexity" evidence="1">
    <location>
        <begin position="1271"/>
        <end position="1289"/>
    </location>
</feature>